<dbReference type="InterPro" id="IPR011793">
    <property type="entry name" value="YbdK"/>
</dbReference>
<accession>A0A5M6IT36</accession>
<keyword evidence="1 4" id="KW-0436">Ligase</keyword>
<dbReference type="InterPro" id="IPR050141">
    <property type="entry name" value="GCL_type2/YbdK_subfam"/>
</dbReference>
<evidence type="ECO:0000313" key="6">
    <source>
        <dbReference type="Proteomes" id="UP000325255"/>
    </source>
</evidence>
<dbReference type="GO" id="GO:0042398">
    <property type="term" value="P:modified amino acid biosynthetic process"/>
    <property type="evidence" value="ECO:0007669"/>
    <property type="project" value="InterPro"/>
</dbReference>
<dbReference type="NCBIfam" id="NF010039">
    <property type="entry name" value="PRK13515.1"/>
    <property type="match status" value="1"/>
</dbReference>
<protein>
    <recommendedName>
        <fullName evidence="4">Putative glutamate--cysteine ligase 2</fullName>
        <ecNumber evidence="4">6.3.2.2</ecNumber>
    </recommendedName>
    <alternativeName>
        <fullName evidence="4">Gamma-glutamylcysteine synthetase 2</fullName>
        <shortName evidence="4">GCS 2</shortName>
        <shortName evidence="4">Gamma-GCS 2</shortName>
    </alternativeName>
</protein>
<name>A0A5M6IT36_9PROT</name>
<sequence>MVDNKYRFGIEEEYFLADASSRSTPSSLVARRFHAIARTHFGASHEVLQSQVEVSTPPGTDFATAREQLLALRAGLAAIGREMGLLVFAAGTHPLARWSDQTISEGERYARMLAEYGILAARNLVCALHVHVEVPDPGRRVDLMRRMLPYMPIFLALSASSPFWQGQRTGLAAYRMAAYREWPRSGLPDLLENQEDYDHFLRAMIGSGAIPDASYLWWTLRPSMRFPTLELRVCDSCMRVEDSLTIAALYRCLLRLLDRRPDIHARLTGVSRAIANENFWLVQREGIHASLIDAEACTRVTLVQRLQDLAGLVAEDAAALGCEREVAGLDRIVTTGTGADQQIATYEHGRRHGLDNEAALRDVVDALAATSR</sequence>
<evidence type="ECO:0000256" key="3">
    <source>
        <dbReference type="ARBA" id="ARBA00022840"/>
    </source>
</evidence>
<dbReference type="PANTHER" id="PTHR36510:SF1">
    <property type="entry name" value="GLUTAMATE--CYSTEINE LIGASE 2-RELATED"/>
    <property type="match status" value="1"/>
</dbReference>
<evidence type="ECO:0000256" key="2">
    <source>
        <dbReference type="ARBA" id="ARBA00022741"/>
    </source>
</evidence>
<dbReference type="AlphaFoldDB" id="A0A5M6IT36"/>
<dbReference type="NCBIfam" id="TIGR02050">
    <property type="entry name" value="gshA_cyan_rel"/>
    <property type="match status" value="1"/>
</dbReference>
<comment type="caution">
    <text evidence="5">The sequence shown here is derived from an EMBL/GenBank/DDBJ whole genome shotgun (WGS) entry which is preliminary data.</text>
</comment>
<dbReference type="HAMAP" id="MF_01609">
    <property type="entry name" value="Glu_cys_ligase_2"/>
    <property type="match status" value="1"/>
</dbReference>
<dbReference type="Proteomes" id="UP000325255">
    <property type="component" value="Unassembled WGS sequence"/>
</dbReference>
<comment type="catalytic activity">
    <reaction evidence="4">
        <text>L-cysteine + L-glutamate + ATP = gamma-L-glutamyl-L-cysteine + ADP + phosphate + H(+)</text>
        <dbReference type="Rhea" id="RHEA:13285"/>
        <dbReference type="ChEBI" id="CHEBI:15378"/>
        <dbReference type="ChEBI" id="CHEBI:29985"/>
        <dbReference type="ChEBI" id="CHEBI:30616"/>
        <dbReference type="ChEBI" id="CHEBI:35235"/>
        <dbReference type="ChEBI" id="CHEBI:43474"/>
        <dbReference type="ChEBI" id="CHEBI:58173"/>
        <dbReference type="ChEBI" id="CHEBI:456216"/>
        <dbReference type="EC" id="6.3.2.2"/>
    </reaction>
</comment>
<dbReference type="GO" id="GO:0004357">
    <property type="term" value="F:glutamate-cysteine ligase activity"/>
    <property type="evidence" value="ECO:0007669"/>
    <property type="project" value="UniProtKB-EC"/>
</dbReference>
<evidence type="ECO:0000256" key="4">
    <source>
        <dbReference type="HAMAP-Rule" id="MF_01609"/>
    </source>
</evidence>
<gene>
    <name evidence="5" type="ORF">F1189_14230</name>
</gene>
<dbReference type="Gene3D" id="3.30.590.20">
    <property type="match status" value="1"/>
</dbReference>
<dbReference type="SUPFAM" id="SSF55931">
    <property type="entry name" value="Glutamine synthetase/guanido kinase"/>
    <property type="match status" value="1"/>
</dbReference>
<dbReference type="OrthoDB" id="9769628at2"/>
<evidence type="ECO:0000313" key="5">
    <source>
        <dbReference type="EMBL" id="KAA5611484.1"/>
    </source>
</evidence>
<dbReference type="Pfam" id="PF04107">
    <property type="entry name" value="GCS2"/>
    <property type="match status" value="1"/>
</dbReference>
<proteinExistence type="inferred from homology"/>
<dbReference type="InterPro" id="IPR006336">
    <property type="entry name" value="GCS2"/>
</dbReference>
<comment type="function">
    <text evidence="4">ATP-dependent carboxylate-amine ligase which exhibits weak glutamate--cysteine ligase activity.</text>
</comment>
<reference evidence="5 6" key="1">
    <citation type="submission" date="2019-09" db="EMBL/GenBank/DDBJ databases">
        <title>Genome sequence of Rhodovastum atsumiense, a diverse member of the Acetobacteraceae family of non-sulfur purple photosynthetic bacteria.</title>
        <authorList>
            <person name="Meyer T."/>
            <person name="Kyndt J."/>
        </authorList>
    </citation>
    <scope>NUCLEOTIDE SEQUENCE [LARGE SCALE GENOMIC DNA]</scope>
    <source>
        <strain evidence="5 6">DSM 21279</strain>
    </source>
</reference>
<dbReference type="EC" id="6.3.2.2" evidence="4"/>
<organism evidence="5 6">
    <name type="scientific">Rhodovastum atsumiense</name>
    <dbReference type="NCBI Taxonomy" id="504468"/>
    <lineage>
        <taxon>Bacteria</taxon>
        <taxon>Pseudomonadati</taxon>
        <taxon>Pseudomonadota</taxon>
        <taxon>Alphaproteobacteria</taxon>
        <taxon>Acetobacterales</taxon>
        <taxon>Acetobacteraceae</taxon>
        <taxon>Rhodovastum</taxon>
    </lineage>
</organism>
<dbReference type="EMBL" id="VWPK01000020">
    <property type="protein sequence ID" value="KAA5611484.1"/>
    <property type="molecule type" value="Genomic_DNA"/>
</dbReference>
<dbReference type="GO" id="GO:0005524">
    <property type="term" value="F:ATP binding"/>
    <property type="evidence" value="ECO:0007669"/>
    <property type="project" value="UniProtKB-KW"/>
</dbReference>
<dbReference type="InterPro" id="IPR014746">
    <property type="entry name" value="Gln_synth/guanido_kin_cat_dom"/>
</dbReference>
<dbReference type="PANTHER" id="PTHR36510">
    <property type="entry name" value="GLUTAMATE--CYSTEINE LIGASE 2-RELATED"/>
    <property type="match status" value="1"/>
</dbReference>
<evidence type="ECO:0000256" key="1">
    <source>
        <dbReference type="ARBA" id="ARBA00022598"/>
    </source>
</evidence>
<keyword evidence="3 4" id="KW-0067">ATP-binding</keyword>
<keyword evidence="2 4" id="KW-0547">Nucleotide-binding</keyword>
<dbReference type="RefSeq" id="WP_150041489.1">
    <property type="nucleotide sequence ID" value="NZ_OW485601.1"/>
</dbReference>
<keyword evidence="6" id="KW-1185">Reference proteome</keyword>
<comment type="similarity">
    <text evidence="4">Belongs to the glutamate--cysteine ligase type 2 family. YbdK subfamily.</text>
</comment>